<reference evidence="1" key="1">
    <citation type="submission" date="2021-01" db="EMBL/GenBank/DDBJ databases">
        <authorList>
            <consortium name="Aspergillus puulaauensis MK2 genome sequencing consortium"/>
            <person name="Kazuki M."/>
            <person name="Futagami T."/>
        </authorList>
    </citation>
    <scope>NUCLEOTIDE SEQUENCE</scope>
    <source>
        <strain evidence="1">MK2</strain>
    </source>
</reference>
<protein>
    <submittedName>
        <fullName evidence="1">Uncharacterized protein</fullName>
    </submittedName>
</protein>
<evidence type="ECO:0000313" key="1">
    <source>
        <dbReference type="EMBL" id="BCS29926.1"/>
    </source>
</evidence>
<dbReference type="OrthoDB" id="3508621at2759"/>
<reference evidence="1" key="2">
    <citation type="submission" date="2021-02" db="EMBL/GenBank/DDBJ databases">
        <title>Aspergillus puulaauensis MK2 genome sequence.</title>
        <authorList>
            <person name="Futagami T."/>
            <person name="Mori K."/>
            <person name="Kadooka C."/>
            <person name="Tanaka T."/>
        </authorList>
    </citation>
    <scope>NUCLEOTIDE SEQUENCE</scope>
    <source>
        <strain evidence="1">MK2</strain>
    </source>
</reference>
<proteinExistence type="predicted"/>
<dbReference type="AlphaFoldDB" id="A0A7R7XY79"/>
<dbReference type="RefSeq" id="XP_041562112.1">
    <property type="nucleotide sequence ID" value="XM_041696486.1"/>
</dbReference>
<organism evidence="1 2">
    <name type="scientific">Aspergillus puulaauensis</name>
    <dbReference type="NCBI Taxonomy" id="1220207"/>
    <lineage>
        <taxon>Eukaryota</taxon>
        <taxon>Fungi</taxon>
        <taxon>Dikarya</taxon>
        <taxon>Ascomycota</taxon>
        <taxon>Pezizomycotina</taxon>
        <taxon>Eurotiomycetes</taxon>
        <taxon>Eurotiomycetidae</taxon>
        <taxon>Eurotiales</taxon>
        <taxon>Aspergillaceae</taxon>
        <taxon>Aspergillus</taxon>
    </lineage>
</organism>
<evidence type="ECO:0000313" key="2">
    <source>
        <dbReference type="Proteomes" id="UP000654913"/>
    </source>
</evidence>
<dbReference type="EMBL" id="AP024450">
    <property type="protein sequence ID" value="BCS29926.1"/>
    <property type="molecule type" value="Genomic_DNA"/>
</dbReference>
<dbReference type="Proteomes" id="UP000654913">
    <property type="component" value="Chromosome 8"/>
</dbReference>
<keyword evidence="2" id="KW-1185">Reference proteome</keyword>
<sequence>MGDTLDLPSSISEWQLATESEDLVGVGIEDGPLVGAGYLSYRRFLTLRVIWKNISAVSFDPKMFDLDQWMGHATDVLKDYQSWHDYNESFNGNPDEGNFALARVFQAQASQVQSNNIGDKVVFRNNATSSSGTSSLSDDIPRHELEEWPQNEYEDSSSDIDPNINEDWNMEYLEPDWEPTIKTALVLFLTAITMSVPDLGVEWVMCRKTLTTKFIPDIVKYKVHVDAFLKGKNDDVARVLVDVREPRRSEPTRIEMTSEIRIQESAQMVAWLMTSPDRPQRQVYPTSLYAQLVSLIRWLHLSLYLLIPANRRIIISQDKDEIFLIFAEYGKPYTRYLDSIGEANTHSIDPKSFLTMYEVGPFNTNHQPAMSKLGAIILALVLRDARYIYKRPNMDGGTCPRGKIVFGDLTPAEMYGPFQADNIWF</sequence>
<dbReference type="KEGG" id="apuu:APUU_80229S"/>
<gene>
    <name evidence="1" type="ORF">APUU_80229S</name>
</gene>
<dbReference type="GeneID" id="64979923"/>
<name>A0A7R7XY79_9EURO</name>
<accession>A0A7R7XY79</accession>